<evidence type="ECO:0000256" key="6">
    <source>
        <dbReference type="SAM" id="MobiDB-lite"/>
    </source>
</evidence>
<evidence type="ECO:0000256" key="5">
    <source>
        <dbReference type="ARBA" id="ARBA00022840"/>
    </source>
</evidence>
<evidence type="ECO:0000313" key="9">
    <source>
        <dbReference type="Proteomes" id="UP000016801"/>
    </source>
</evidence>
<dbReference type="Pfam" id="PF00069">
    <property type="entry name" value="Pkinase"/>
    <property type="match status" value="1"/>
</dbReference>
<dbReference type="PROSITE" id="PS50011">
    <property type="entry name" value="PROTEIN_KINASE_DOM"/>
    <property type="match status" value="1"/>
</dbReference>
<dbReference type="GO" id="GO:0005524">
    <property type="term" value="F:ATP binding"/>
    <property type="evidence" value="ECO:0007669"/>
    <property type="project" value="UniProtKB-KW"/>
</dbReference>
<protein>
    <submittedName>
        <fullName evidence="8">Related to dis1-suppressing protein kinase dsk1</fullName>
    </submittedName>
</protein>
<dbReference type="GO" id="GO:0005634">
    <property type="term" value="C:nucleus"/>
    <property type="evidence" value="ECO:0007669"/>
    <property type="project" value="TreeGrafter"/>
</dbReference>
<dbReference type="HOGENOM" id="CLU_000288_81_2_1"/>
<dbReference type="VEuPathDB" id="FungiDB:CPUR_02910"/>
<feature type="domain" description="Protein kinase" evidence="7">
    <location>
        <begin position="50"/>
        <end position="424"/>
    </location>
</feature>
<feature type="region of interest" description="Disordered" evidence="6">
    <location>
        <begin position="447"/>
        <end position="469"/>
    </location>
</feature>
<dbReference type="eggNOG" id="KOG1290">
    <property type="taxonomic scope" value="Eukaryota"/>
</dbReference>
<keyword evidence="9" id="KW-1185">Reference proteome</keyword>
<name>M1VVB2_CLAP2</name>
<dbReference type="Gene3D" id="1.10.510.10">
    <property type="entry name" value="Transferase(Phosphotransferase) domain 1"/>
    <property type="match status" value="1"/>
</dbReference>
<dbReference type="Gene3D" id="3.30.200.20">
    <property type="entry name" value="Phosphorylase Kinase, domain 1"/>
    <property type="match status" value="1"/>
</dbReference>
<keyword evidence="2" id="KW-0808">Transferase</keyword>
<evidence type="ECO:0000256" key="2">
    <source>
        <dbReference type="ARBA" id="ARBA00022679"/>
    </source>
</evidence>
<dbReference type="PANTHER" id="PTHR45646">
    <property type="entry name" value="SERINE/THREONINE-PROTEIN KINASE DOA-RELATED"/>
    <property type="match status" value="1"/>
</dbReference>
<accession>M1VVB2</accession>
<organism evidence="8 9">
    <name type="scientific">Claviceps purpurea (strain 20.1)</name>
    <name type="common">Ergot fungus</name>
    <name type="synonym">Sphacelia segetum</name>
    <dbReference type="NCBI Taxonomy" id="1111077"/>
    <lineage>
        <taxon>Eukaryota</taxon>
        <taxon>Fungi</taxon>
        <taxon>Dikarya</taxon>
        <taxon>Ascomycota</taxon>
        <taxon>Pezizomycotina</taxon>
        <taxon>Sordariomycetes</taxon>
        <taxon>Hypocreomycetidae</taxon>
        <taxon>Hypocreales</taxon>
        <taxon>Clavicipitaceae</taxon>
        <taxon>Claviceps</taxon>
    </lineage>
</organism>
<dbReference type="InterPro" id="IPR011009">
    <property type="entry name" value="Kinase-like_dom_sf"/>
</dbReference>
<dbReference type="InterPro" id="IPR000719">
    <property type="entry name" value="Prot_kinase_dom"/>
</dbReference>
<dbReference type="Proteomes" id="UP000016801">
    <property type="component" value="Unassembled WGS sequence"/>
</dbReference>
<evidence type="ECO:0000256" key="3">
    <source>
        <dbReference type="ARBA" id="ARBA00022741"/>
    </source>
</evidence>
<dbReference type="EMBL" id="CAGA01000012">
    <property type="protein sequence ID" value="CCE29217.1"/>
    <property type="molecule type" value="Genomic_DNA"/>
</dbReference>
<dbReference type="PANTHER" id="PTHR45646:SF11">
    <property type="entry name" value="SERINE_THREONINE-PROTEIN KINASE DOA"/>
    <property type="match status" value="1"/>
</dbReference>
<dbReference type="GO" id="GO:0004674">
    <property type="term" value="F:protein serine/threonine kinase activity"/>
    <property type="evidence" value="ECO:0007669"/>
    <property type="project" value="UniProtKB-KW"/>
</dbReference>
<dbReference type="InterPro" id="IPR051175">
    <property type="entry name" value="CLK_kinases"/>
</dbReference>
<keyword evidence="5" id="KW-0067">ATP-binding</keyword>
<evidence type="ECO:0000256" key="4">
    <source>
        <dbReference type="ARBA" id="ARBA00022777"/>
    </source>
</evidence>
<dbReference type="OrthoDB" id="5979581at2759"/>
<gene>
    <name evidence="8" type="ORF">CPUR_02910</name>
</gene>
<dbReference type="AlphaFoldDB" id="M1VVB2"/>
<keyword evidence="1" id="KW-0723">Serine/threonine-protein kinase</keyword>
<reference evidence="8 9" key="1">
    <citation type="journal article" date="2013" name="PLoS Genet.">
        <title>Plant-symbiotic fungi as chemical engineers: Multi-genome analysis of the Clavicipitaceae reveals dynamics of alkaloid loci.</title>
        <authorList>
            <person name="Schardl C.L."/>
            <person name="Young C.A."/>
            <person name="Hesse U."/>
            <person name="Amyotte S.G."/>
            <person name="Andreeva K."/>
            <person name="Calie P.J."/>
            <person name="Fleetwood D.J."/>
            <person name="Haws D.C."/>
            <person name="Moore N."/>
            <person name="Oeser B."/>
            <person name="Panaccione D.G."/>
            <person name="Schweri K.K."/>
            <person name="Voisey C.R."/>
            <person name="Farman M.L."/>
            <person name="Jaromczyk J.W."/>
            <person name="Roe B.A."/>
            <person name="O'Sullivan D.M."/>
            <person name="Scott B."/>
            <person name="Tudzynski P."/>
            <person name="An Z."/>
            <person name="Arnaoudova E.G."/>
            <person name="Bullock C.T."/>
            <person name="Charlton N.D."/>
            <person name="Chen L."/>
            <person name="Cox M."/>
            <person name="Dinkins R.D."/>
            <person name="Florea S."/>
            <person name="Glenn A.E."/>
            <person name="Gordon A."/>
            <person name="Gueldener U."/>
            <person name="Harris D.R."/>
            <person name="Hollin W."/>
            <person name="Jaromczyk J."/>
            <person name="Johnson R.D."/>
            <person name="Khan A.K."/>
            <person name="Leistner E."/>
            <person name="Leuchtmann A."/>
            <person name="Li C."/>
            <person name="Liu J."/>
            <person name="Liu J."/>
            <person name="Liu M."/>
            <person name="Mace W."/>
            <person name="Machado C."/>
            <person name="Nagabhyru P."/>
            <person name="Pan J."/>
            <person name="Schmid J."/>
            <person name="Sugawara K."/>
            <person name="Steiner U."/>
            <person name="Takach J.E."/>
            <person name="Tanaka E."/>
            <person name="Webb J.S."/>
            <person name="Wilson E.V."/>
            <person name="Wiseman J.L."/>
            <person name="Yoshida R."/>
            <person name="Zeng Z."/>
        </authorList>
    </citation>
    <scope>NUCLEOTIDE SEQUENCE [LARGE SCALE GENOMIC DNA]</scope>
    <source>
        <strain evidence="8 9">20.1</strain>
    </source>
</reference>
<evidence type="ECO:0000259" key="7">
    <source>
        <dbReference type="PROSITE" id="PS50011"/>
    </source>
</evidence>
<evidence type="ECO:0000256" key="1">
    <source>
        <dbReference type="ARBA" id="ARBA00022527"/>
    </source>
</evidence>
<dbReference type="SMART" id="SM00220">
    <property type="entry name" value="S_TKc"/>
    <property type="match status" value="1"/>
</dbReference>
<dbReference type="GO" id="GO:0043484">
    <property type="term" value="P:regulation of RNA splicing"/>
    <property type="evidence" value="ECO:0007669"/>
    <property type="project" value="TreeGrafter"/>
</dbReference>
<sequence length="469" mass="52970">MPASPASTLPTVQWDNMEYDVQDLEDWEARGRIMGDYYPINIDDRLNERYRIVHSIGHGPWSTVWLAIDEETHKYVAIKVGIAQSDGNEGKILTEISQSLAKSDVSKDKKLMIPTVLDQFEIRSRKGTHPCLVTLPARCSLEDALSNSSTRIFQLDVARSLAAQLAIAVSIVHDKGYAHGDLHLKNLLLQLPSSLDDLSVEELYETYGKPAKCRVEYSESTAVLTDLSVPTYLVQPVCLIELDHEVTLAEAKLTLSDFGAAFRPADESRFVSQVCPGLCPPEALFEPERPLNFASDIWSLAGLILPLLGIYSHIGDPFAAPGEITAQQVELSGPMPPAWWRKWEQRPMWYTENGEPLLAAKRERETWTWEQQFEWLVQQPRQASGMETLAEDEMAALTKLLRDMLKWKPCERANISKVLQSDWMTRWALPAYQKGLKKQEDVKESKGLEVLSDLQAPKDTRKTGRKRKA</sequence>
<dbReference type="SUPFAM" id="SSF56112">
    <property type="entry name" value="Protein kinase-like (PK-like)"/>
    <property type="match status" value="1"/>
</dbReference>
<evidence type="ECO:0000313" key="8">
    <source>
        <dbReference type="EMBL" id="CCE29217.1"/>
    </source>
</evidence>
<proteinExistence type="predicted"/>
<keyword evidence="4 8" id="KW-0418">Kinase</keyword>
<keyword evidence="3" id="KW-0547">Nucleotide-binding</keyword>
<comment type="caution">
    <text evidence="8">The sequence shown here is derived from an EMBL/GenBank/DDBJ whole genome shotgun (WGS) entry which is preliminary data.</text>
</comment>